<dbReference type="InterPro" id="IPR043128">
    <property type="entry name" value="Rev_trsase/Diguanyl_cyclase"/>
</dbReference>
<dbReference type="AlphaFoldDB" id="A0AAD6EA05"/>
<evidence type="ECO:0000313" key="1">
    <source>
        <dbReference type="EMBL" id="KAJ5604129.1"/>
    </source>
</evidence>
<evidence type="ECO:0000313" key="2">
    <source>
        <dbReference type="Proteomes" id="UP001213799"/>
    </source>
</evidence>
<proteinExistence type="predicted"/>
<dbReference type="RefSeq" id="XP_056753927.1">
    <property type="nucleotide sequence ID" value="XM_056898142.1"/>
</dbReference>
<feature type="non-terminal residue" evidence="1">
    <location>
        <position position="175"/>
    </location>
</feature>
<dbReference type="SUPFAM" id="SSF56672">
    <property type="entry name" value="DNA/RNA polymerases"/>
    <property type="match status" value="1"/>
</dbReference>
<dbReference type="InterPro" id="IPR043502">
    <property type="entry name" value="DNA/RNA_pol_sf"/>
</dbReference>
<reference evidence="1" key="2">
    <citation type="submission" date="2023-01" db="EMBL/GenBank/DDBJ databases">
        <authorList>
            <person name="Petersen C."/>
        </authorList>
    </citation>
    <scope>NUCLEOTIDE SEQUENCE</scope>
    <source>
        <strain evidence="1">IBT 12815</strain>
    </source>
</reference>
<reference evidence="1" key="1">
    <citation type="journal article" date="2023" name="IMA Fungus">
        <title>Comparative genomic study of the Penicillium genus elucidates a diverse pangenome and 15 lateral gene transfer events.</title>
        <authorList>
            <person name="Petersen C."/>
            <person name="Sorensen T."/>
            <person name="Nielsen M.R."/>
            <person name="Sondergaard T.E."/>
            <person name="Sorensen J.L."/>
            <person name="Fitzpatrick D.A."/>
            <person name="Frisvad J.C."/>
            <person name="Nielsen K.L."/>
        </authorList>
    </citation>
    <scope>NUCLEOTIDE SEQUENCE</scope>
    <source>
        <strain evidence="1">IBT 12815</strain>
    </source>
</reference>
<protein>
    <submittedName>
        <fullName evidence="1">Uncharacterized protein</fullName>
    </submittedName>
</protein>
<accession>A0AAD6EA05</accession>
<dbReference type="Gene3D" id="3.30.70.270">
    <property type="match status" value="1"/>
</dbReference>
<dbReference type="GeneID" id="81588384"/>
<comment type="caution">
    <text evidence="1">The sequence shown here is derived from an EMBL/GenBank/DDBJ whole genome shotgun (WGS) entry which is preliminary data.</text>
</comment>
<name>A0AAD6EA05_9EURO</name>
<gene>
    <name evidence="1" type="ORF">N7537_007085</name>
</gene>
<keyword evidence="2" id="KW-1185">Reference proteome</keyword>
<dbReference type="EMBL" id="JAQJAE010000003">
    <property type="protein sequence ID" value="KAJ5604129.1"/>
    <property type="molecule type" value="Genomic_DNA"/>
</dbReference>
<organism evidence="1 2">
    <name type="scientific">Penicillium hordei</name>
    <dbReference type="NCBI Taxonomy" id="40994"/>
    <lineage>
        <taxon>Eukaryota</taxon>
        <taxon>Fungi</taxon>
        <taxon>Dikarya</taxon>
        <taxon>Ascomycota</taxon>
        <taxon>Pezizomycotina</taxon>
        <taxon>Eurotiomycetes</taxon>
        <taxon>Eurotiomycetidae</taxon>
        <taxon>Eurotiales</taxon>
        <taxon>Aspergillaceae</taxon>
        <taxon>Penicillium</taxon>
    </lineage>
</organism>
<dbReference type="Proteomes" id="UP001213799">
    <property type="component" value="Unassembled WGS sequence"/>
</dbReference>
<sequence>LNTLKEDLNFFDSSLYRPAIARKPIVYYILLDYRGTIELVIRLEGYDIVLGNDFLYKYDPYVADGRIFSREEKGTLNLLLKREVYRSLKDKNTEYIVFYTIISENYKLTTNNPRLTKLLRKFADVFPDNLPKELPPELRRFLGLATYYRYFVKDFAKIAVALYNLTKEADEELYK</sequence>